<keyword evidence="2" id="KW-1185">Reference proteome</keyword>
<dbReference type="OrthoDB" id="10607266at2759"/>
<dbReference type="Proteomes" id="UP000054564">
    <property type="component" value="Unassembled WGS sequence"/>
</dbReference>
<comment type="caution">
    <text evidence="1">The sequence shown here is derived from an EMBL/GenBank/DDBJ whole genome shotgun (WGS) entry which is preliminary data.</text>
</comment>
<accession>A0A0L0W2Z5</accession>
<reference evidence="2" key="1">
    <citation type="submission" date="2014-03" db="EMBL/GenBank/DDBJ databases">
        <title>The Genome Sequence of Puccinia striiformis f. sp. tritici PST-78.</title>
        <authorList>
            <consortium name="The Broad Institute Genome Sequencing Platform"/>
            <person name="Cuomo C."/>
            <person name="Hulbert S."/>
            <person name="Chen X."/>
            <person name="Walker B."/>
            <person name="Young S.K."/>
            <person name="Zeng Q."/>
            <person name="Gargeya S."/>
            <person name="Fitzgerald M."/>
            <person name="Haas B."/>
            <person name="Abouelleil A."/>
            <person name="Alvarado L."/>
            <person name="Arachchi H.M."/>
            <person name="Berlin A.M."/>
            <person name="Chapman S.B."/>
            <person name="Goldberg J."/>
            <person name="Griggs A."/>
            <person name="Gujja S."/>
            <person name="Hansen M."/>
            <person name="Howarth C."/>
            <person name="Imamovic A."/>
            <person name="Larimer J."/>
            <person name="McCowan C."/>
            <person name="Montmayeur A."/>
            <person name="Murphy C."/>
            <person name="Neiman D."/>
            <person name="Pearson M."/>
            <person name="Priest M."/>
            <person name="Roberts A."/>
            <person name="Saif S."/>
            <person name="Shea T."/>
            <person name="Sisk P."/>
            <person name="Sykes S."/>
            <person name="Wortman J."/>
            <person name="Nusbaum C."/>
            <person name="Birren B."/>
        </authorList>
    </citation>
    <scope>NUCLEOTIDE SEQUENCE [LARGE SCALE GENOMIC DNA]</scope>
    <source>
        <strain evidence="2">race PST-78</strain>
    </source>
</reference>
<dbReference type="EMBL" id="AJIL01000005">
    <property type="protein sequence ID" value="KNF05881.1"/>
    <property type="molecule type" value="Genomic_DNA"/>
</dbReference>
<organism evidence="1 2">
    <name type="scientific">Puccinia striiformis f. sp. tritici PST-78</name>
    <dbReference type="NCBI Taxonomy" id="1165861"/>
    <lineage>
        <taxon>Eukaryota</taxon>
        <taxon>Fungi</taxon>
        <taxon>Dikarya</taxon>
        <taxon>Basidiomycota</taxon>
        <taxon>Pucciniomycotina</taxon>
        <taxon>Pucciniomycetes</taxon>
        <taxon>Pucciniales</taxon>
        <taxon>Pucciniaceae</taxon>
        <taxon>Puccinia</taxon>
    </lineage>
</organism>
<proteinExistence type="predicted"/>
<name>A0A0L0W2Z5_9BASI</name>
<protein>
    <submittedName>
        <fullName evidence="1">Uncharacterized protein</fullName>
    </submittedName>
</protein>
<dbReference type="AlphaFoldDB" id="A0A0L0W2Z5"/>
<dbReference type="STRING" id="1165861.A0A0L0W2Z5"/>
<gene>
    <name evidence="1" type="ORF">PSTG_00875</name>
</gene>
<sequence>MVTTPQIYSALQNSLRRNQATYAAIVKVVPVRQPNRHHRFDIWITNEYAAGLQSALRLDFVGRKKLPAEIRDSNNLAIMGIQEHLRTVEQYVPGIKEYIIFEKPKEKDFRGHCLYVHQYLAAHEVVTTFFGLTGHRPWNIVLVYKLFLMILQKQVPETGKIRKQGIWTMSSTHQQHYFL</sequence>
<evidence type="ECO:0000313" key="1">
    <source>
        <dbReference type="EMBL" id="KNF05881.1"/>
    </source>
</evidence>
<evidence type="ECO:0000313" key="2">
    <source>
        <dbReference type="Proteomes" id="UP000054564"/>
    </source>
</evidence>